<gene>
    <name evidence="1" type="ORF">Mal52_04050</name>
</gene>
<proteinExistence type="predicted"/>
<evidence type="ECO:0000313" key="2">
    <source>
        <dbReference type="Proteomes" id="UP000319383"/>
    </source>
</evidence>
<keyword evidence="2" id="KW-1185">Reference proteome</keyword>
<dbReference type="RefSeq" id="WP_145373969.1">
    <property type="nucleotide sequence ID" value="NZ_CP036276.1"/>
</dbReference>
<sequence length="282" mass="30102">MKFQWKAACALCAALMFVGCTRVVVKKDPGYDDKGFRYYRPKPYLFITPGTSGGGGPSTFSIQQGKPLEIKTSQTGNAGEIAQAGYQLSDTDADVTDANTFQKLSAPGAPQAPSKISIDLVYMPDFAEEYSVELKPGLGIGELSMELEDGWKLTSVGIKTDQQVDEIISSVAEVVEAGGGLLAPRGEATSDGGAPVGPHGIYATNVPFGFYEAVIACDPCGRKQLYGWRYVGFMPFQSCPTQPCGMQTVGCETDVGTIFGLVWVNGILQFAEIGEIPRQPQP</sequence>
<dbReference type="EMBL" id="CP036276">
    <property type="protein sequence ID" value="QDU41950.1"/>
    <property type="molecule type" value="Genomic_DNA"/>
</dbReference>
<evidence type="ECO:0008006" key="3">
    <source>
        <dbReference type="Google" id="ProtNLM"/>
    </source>
</evidence>
<dbReference type="Proteomes" id="UP000319383">
    <property type="component" value="Chromosome"/>
</dbReference>
<dbReference type="AlphaFoldDB" id="A0A517ZHK3"/>
<evidence type="ECO:0000313" key="1">
    <source>
        <dbReference type="EMBL" id="QDU41950.1"/>
    </source>
</evidence>
<dbReference type="PROSITE" id="PS51257">
    <property type="entry name" value="PROKAR_LIPOPROTEIN"/>
    <property type="match status" value="1"/>
</dbReference>
<name>A0A517ZHK3_9PLAN</name>
<dbReference type="KEGG" id="sdyn:Mal52_04050"/>
<organism evidence="1 2">
    <name type="scientific">Symmachiella dynata</name>
    <dbReference type="NCBI Taxonomy" id="2527995"/>
    <lineage>
        <taxon>Bacteria</taxon>
        <taxon>Pseudomonadati</taxon>
        <taxon>Planctomycetota</taxon>
        <taxon>Planctomycetia</taxon>
        <taxon>Planctomycetales</taxon>
        <taxon>Planctomycetaceae</taxon>
        <taxon>Symmachiella</taxon>
    </lineage>
</organism>
<accession>A0A517ZHK3</accession>
<reference evidence="1 2" key="1">
    <citation type="submission" date="2019-02" db="EMBL/GenBank/DDBJ databases">
        <title>Deep-cultivation of Planctomycetes and their phenomic and genomic characterization uncovers novel biology.</title>
        <authorList>
            <person name="Wiegand S."/>
            <person name="Jogler M."/>
            <person name="Boedeker C."/>
            <person name="Pinto D."/>
            <person name="Vollmers J."/>
            <person name="Rivas-Marin E."/>
            <person name="Kohn T."/>
            <person name="Peeters S.H."/>
            <person name="Heuer A."/>
            <person name="Rast P."/>
            <person name="Oberbeckmann S."/>
            <person name="Bunk B."/>
            <person name="Jeske O."/>
            <person name="Meyerdierks A."/>
            <person name="Storesund J.E."/>
            <person name="Kallscheuer N."/>
            <person name="Luecker S."/>
            <person name="Lage O.M."/>
            <person name="Pohl T."/>
            <person name="Merkel B.J."/>
            <person name="Hornburger P."/>
            <person name="Mueller R.-W."/>
            <person name="Bruemmer F."/>
            <person name="Labrenz M."/>
            <person name="Spormann A.M."/>
            <person name="Op den Camp H."/>
            <person name="Overmann J."/>
            <person name="Amann R."/>
            <person name="Jetten M.S.M."/>
            <person name="Mascher T."/>
            <person name="Medema M.H."/>
            <person name="Devos D.P."/>
            <person name="Kaster A.-K."/>
            <person name="Ovreas L."/>
            <person name="Rohde M."/>
            <person name="Galperin M.Y."/>
            <person name="Jogler C."/>
        </authorList>
    </citation>
    <scope>NUCLEOTIDE SEQUENCE [LARGE SCALE GENOMIC DNA]</scope>
    <source>
        <strain evidence="1 2">Mal52</strain>
    </source>
</reference>
<protein>
    <recommendedName>
        <fullName evidence="3">Lipoprotein</fullName>
    </recommendedName>
</protein>